<dbReference type="PROSITE" id="PS50928">
    <property type="entry name" value="ABC_TM1"/>
    <property type="match status" value="1"/>
</dbReference>
<keyword evidence="3" id="KW-1003">Cell membrane</keyword>
<evidence type="ECO:0000313" key="10">
    <source>
        <dbReference type="EMBL" id="ACU83956.1"/>
    </source>
</evidence>
<dbReference type="PANTHER" id="PTHR43163:SF9">
    <property type="entry name" value="ABC TRANSPORTER PERMEASE PROTEIN"/>
    <property type="match status" value="1"/>
</dbReference>
<name>C7MF56_BRAFD</name>
<comment type="similarity">
    <text evidence="7">Belongs to the binding-protein-dependent transport system permease family.</text>
</comment>
<dbReference type="SUPFAM" id="SSF161098">
    <property type="entry name" value="MetI-like"/>
    <property type="match status" value="1"/>
</dbReference>
<keyword evidence="6 7" id="KW-0472">Membrane</keyword>
<keyword evidence="4 7" id="KW-0812">Transmembrane</keyword>
<reference evidence="10 11" key="1">
    <citation type="journal article" date="2009" name="Stand. Genomic Sci.">
        <title>Complete genome sequence of Brachybacterium faecium type strain (Schefferle 6-10).</title>
        <authorList>
            <person name="Lapidus A."/>
            <person name="Pukall R."/>
            <person name="Labuttii K."/>
            <person name="Copeland A."/>
            <person name="Del Rio T.G."/>
            <person name="Nolan M."/>
            <person name="Chen F."/>
            <person name="Lucas S."/>
            <person name="Tice H."/>
            <person name="Cheng J.F."/>
            <person name="Bruce D."/>
            <person name="Goodwin L."/>
            <person name="Pitluck S."/>
            <person name="Rohde M."/>
            <person name="Goker M."/>
            <person name="Pati A."/>
            <person name="Ivanova N."/>
            <person name="Mavrommatis K."/>
            <person name="Chen A."/>
            <person name="Palaniappan K."/>
            <person name="D'haeseleer P."/>
            <person name="Chain P."/>
            <person name="Bristow J."/>
            <person name="Eisen J.A."/>
            <person name="Markowitz V."/>
            <person name="Hugenholtz P."/>
            <person name="Kyrpides N.C."/>
            <person name="Klenk H.P."/>
        </authorList>
    </citation>
    <scope>NUCLEOTIDE SEQUENCE [LARGE SCALE GENOMIC DNA]</scope>
    <source>
        <strain evidence="11">ATCC 43885 / DSM 4810 / JCM 11609 / LMG 19847 / NBRC 14762 / NCIMB 9860 / 6-10</strain>
    </source>
</reference>
<dbReference type="KEGG" id="bfa:Bfae_00720"/>
<feature type="transmembrane region" description="Helical" evidence="7">
    <location>
        <begin position="111"/>
        <end position="133"/>
    </location>
</feature>
<dbReference type="Pfam" id="PF00528">
    <property type="entry name" value="BPD_transp_1"/>
    <property type="match status" value="1"/>
</dbReference>
<evidence type="ECO:0000256" key="7">
    <source>
        <dbReference type="RuleBase" id="RU363032"/>
    </source>
</evidence>
<dbReference type="GO" id="GO:0055085">
    <property type="term" value="P:transmembrane transport"/>
    <property type="evidence" value="ECO:0007669"/>
    <property type="project" value="InterPro"/>
</dbReference>
<keyword evidence="5 7" id="KW-1133">Transmembrane helix</keyword>
<evidence type="ECO:0000256" key="3">
    <source>
        <dbReference type="ARBA" id="ARBA00022475"/>
    </source>
</evidence>
<feature type="transmembrane region" description="Helical" evidence="7">
    <location>
        <begin position="248"/>
        <end position="270"/>
    </location>
</feature>
<feature type="transmembrane region" description="Helical" evidence="7">
    <location>
        <begin position="290"/>
        <end position="313"/>
    </location>
</feature>
<evidence type="ECO:0000256" key="1">
    <source>
        <dbReference type="ARBA" id="ARBA00004651"/>
    </source>
</evidence>
<dbReference type="STRING" id="446465.Bfae_00720"/>
<feature type="transmembrane region" description="Helical" evidence="7">
    <location>
        <begin position="145"/>
        <end position="171"/>
    </location>
</feature>
<dbReference type="eggNOG" id="COG0601">
    <property type="taxonomic scope" value="Bacteria"/>
</dbReference>
<dbReference type="PATRIC" id="fig|446465.5.peg.70"/>
<dbReference type="InterPro" id="IPR000515">
    <property type="entry name" value="MetI-like"/>
</dbReference>
<dbReference type="InterPro" id="IPR035906">
    <property type="entry name" value="MetI-like_sf"/>
</dbReference>
<sequence length="350" mass="36951">MIPALQRVGRSLGVLLVVVGLTFAIFYLAPIDPALQMCGKPCSPEDLEAARGFMGFDQPWWRQLATFLGAIFTGRTFGSADVVVECAAPCLGYSFQLHQSVTALVGDRFPISFSIAIGAVAFQALFGIAAGAIAARRQGGTLDRVVTGVSVIAASAPAFVVGLLVVVVFALRLDLLPSGGYVPFSEGPLQWARHLVLPWATLAFLNGAIYARLVRSSMIEQLGLDYVRTARATGLSERRIDRYALRNLALPLTTLIALDIGALLGGTVITERIFGQPGLGALLLDATATADLPVIVGTTLVGSLLIVLANLGADLARPLLDRRLAAGGRSPRRPAPQTTPSDQTSQETHP</sequence>
<dbReference type="OrthoDB" id="147639at2"/>
<gene>
    <name evidence="10" type="ordered locus">Bfae_00720</name>
</gene>
<dbReference type="InterPro" id="IPR045621">
    <property type="entry name" value="BPD_transp_1_N"/>
</dbReference>
<dbReference type="CDD" id="cd06261">
    <property type="entry name" value="TM_PBP2"/>
    <property type="match status" value="1"/>
</dbReference>
<keyword evidence="2 7" id="KW-0813">Transport</keyword>
<protein>
    <submittedName>
        <fullName evidence="10">ABC-type dipeptide/oligopeptide/nickel transport system, permease component</fullName>
    </submittedName>
</protein>
<dbReference type="HOGENOM" id="CLU_036879_0_0_11"/>
<dbReference type="AlphaFoldDB" id="C7MF56"/>
<dbReference type="Proteomes" id="UP000001919">
    <property type="component" value="Chromosome"/>
</dbReference>
<evidence type="ECO:0000256" key="4">
    <source>
        <dbReference type="ARBA" id="ARBA00022692"/>
    </source>
</evidence>
<keyword evidence="11" id="KW-1185">Reference proteome</keyword>
<dbReference type="Pfam" id="PF19300">
    <property type="entry name" value="BPD_transp_1_N"/>
    <property type="match status" value="1"/>
</dbReference>
<organism evidence="10 11">
    <name type="scientific">Brachybacterium faecium (strain ATCC 43885 / DSM 4810 / JCM 11609 / LMG 19847 / NBRC 14762 / NCIMB 9860 / 6-10)</name>
    <dbReference type="NCBI Taxonomy" id="446465"/>
    <lineage>
        <taxon>Bacteria</taxon>
        <taxon>Bacillati</taxon>
        <taxon>Actinomycetota</taxon>
        <taxon>Actinomycetes</taxon>
        <taxon>Micrococcales</taxon>
        <taxon>Dermabacteraceae</taxon>
        <taxon>Brachybacterium</taxon>
    </lineage>
</organism>
<feature type="transmembrane region" description="Helical" evidence="7">
    <location>
        <begin position="12"/>
        <end position="31"/>
    </location>
</feature>
<dbReference type="Gene3D" id="1.10.3720.10">
    <property type="entry name" value="MetI-like"/>
    <property type="match status" value="1"/>
</dbReference>
<evidence type="ECO:0000259" key="9">
    <source>
        <dbReference type="PROSITE" id="PS50928"/>
    </source>
</evidence>
<dbReference type="PANTHER" id="PTHR43163">
    <property type="entry name" value="DIPEPTIDE TRANSPORT SYSTEM PERMEASE PROTEIN DPPB-RELATED"/>
    <property type="match status" value="1"/>
</dbReference>
<evidence type="ECO:0000256" key="5">
    <source>
        <dbReference type="ARBA" id="ARBA00022989"/>
    </source>
</evidence>
<evidence type="ECO:0000256" key="6">
    <source>
        <dbReference type="ARBA" id="ARBA00023136"/>
    </source>
</evidence>
<feature type="domain" description="ABC transmembrane type-1" evidence="9">
    <location>
        <begin position="109"/>
        <end position="317"/>
    </location>
</feature>
<feature type="region of interest" description="Disordered" evidence="8">
    <location>
        <begin position="325"/>
        <end position="350"/>
    </location>
</feature>
<evidence type="ECO:0000256" key="2">
    <source>
        <dbReference type="ARBA" id="ARBA00022448"/>
    </source>
</evidence>
<dbReference type="GO" id="GO:0005886">
    <property type="term" value="C:plasma membrane"/>
    <property type="evidence" value="ECO:0007669"/>
    <property type="project" value="UniProtKB-SubCell"/>
</dbReference>
<accession>C7MF56</accession>
<comment type="subcellular location">
    <subcellularLocation>
        <location evidence="1 7">Cell membrane</location>
        <topology evidence="1 7">Multi-pass membrane protein</topology>
    </subcellularLocation>
</comment>
<evidence type="ECO:0000313" key="11">
    <source>
        <dbReference type="Proteomes" id="UP000001919"/>
    </source>
</evidence>
<feature type="transmembrane region" description="Helical" evidence="7">
    <location>
        <begin position="191"/>
        <end position="211"/>
    </location>
</feature>
<proteinExistence type="inferred from homology"/>
<feature type="compositionally biased region" description="Polar residues" evidence="8">
    <location>
        <begin position="336"/>
        <end position="350"/>
    </location>
</feature>
<evidence type="ECO:0000256" key="8">
    <source>
        <dbReference type="SAM" id="MobiDB-lite"/>
    </source>
</evidence>
<dbReference type="EMBL" id="CP001643">
    <property type="protein sequence ID" value="ACU83956.1"/>
    <property type="molecule type" value="Genomic_DNA"/>
</dbReference>